<organism evidence="3 4">
    <name type="scientific">Ustilago trichophora</name>
    <dbReference type="NCBI Taxonomy" id="86804"/>
    <lineage>
        <taxon>Eukaryota</taxon>
        <taxon>Fungi</taxon>
        <taxon>Dikarya</taxon>
        <taxon>Basidiomycota</taxon>
        <taxon>Ustilaginomycotina</taxon>
        <taxon>Ustilaginomycetes</taxon>
        <taxon>Ustilaginales</taxon>
        <taxon>Ustilaginaceae</taxon>
        <taxon>Ustilago</taxon>
    </lineage>
</organism>
<sequence>MIRTQLLHVLLLLFVAIVSYSVRAPSPPKLVPEWLEDFLKMDWEEGSKIELETHHQGGNPHESTSHSAAGMSIPAQNVAAPHQGALIHQPLPPFRQDGLEPSISSALGDPATAQPGALHREQLARLTNVPSFNTHPANSHTFATPDIGRAFSAPFVPASESLLPASSSRTSPGVSGQGEVHMHSPAIPLQLSVAAADPWEAYIFRLSDNCVYEPSDELMDEMFQFLSPSRPNLPDGAHRIPKEEIRLRFQQNTKHYFRAGYKVYTVQLPSHLVFIRFFPTGKLVRQATFPQIMTIWSVETKEGSPLLTLRGAWSVATWVQPSVVQAPSVVPCAIKTEIFSDRMSGYAVVRTE</sequence>
<feature type="region of interest" description="Disordered" evidence="1">
    <location>
        <begin position="88"/>
        <end position="113"/>
    </location>
</feature>
<reference evidence="3 4" key="1">
    <citation type="submission" date="2018-03" db="EMBL/GenBank/DDBJ databases">
        <authorList>
            <person name="Guldener U."/>
        </authorList>
    </citation>
    <scope>NUCLEOTIDE SEQUENCE [LARGE SCALE GENOMIC DNA]</scope>
    <source>
        <strain evidence="3 4">NBRC100155</strain>
    </source>
</reference>
<dbReference type="AlphaFoldDB" id="A0A5C3DTS6"/>
<feature type="chain" id="PRO_5022929220" description="Effector family protein Eff1" evidence="2">
    <location>
        <begin position="22"/>
        <end position="352"/>
    </location>
</feature>
<evidence type="ECO:0000313" key="4">
    <source>
        <dbReference type="Proteomes" id="UP000324022"/>
    </source>
</evidence>
<evidence type="ECO:0008006" key="5">
    <source>
        <dbReference type="Google" id="ProtNLM"/>
    </source>
</evidence>
<accession>A0A5C3DTS6</accession>
<evidence type="ECO:0000256" key="1">
    <source>
        <dbReference type="SAM" id="MobiDB-lite"/>
    </source>
</evidence>
<keyword evidence="2" id="KW-0732">Signal</keyword>
<dbReference type="EMBL" id="OOIN01000003">
    <property type="protein sequence ID" value="SPO21642.1"/>
    <property type="molecule type" value="Genomic_DNA"/>
</dbReference>
<keyword evidence="4" id="KW-1185">Reference proteome</keyword>
<evidence type="ECO:0000256" key="2">
    <source>
        <dbReference type="SAM" id="SignalP"/>
    </source>
</evidence>
<name>A0A5C3DTS6_9BASI</name>
<gene>
    <name evidence="3" type="ORF">UTRI_01127_B</name>
</gene>
<evidence type="ECO:0000313" key="3">
    <source>
        <dbReference type="EMBL" id="SPO21642.1"/>
    </source>
</evidence>
<dbReference type="Proteomes" id="UP000324022">
    <property type="component" value="Unassembled WGS sequence"/>
</dbReference>
<feature type="signal peptide" evidence="2">
    <location>
        <begin position="1"/>
        <end position="21"/>
    </location>
</feature>
<protein>
    <recommendedName>
        <fullName evidence="5">Effector family protein Eff1</fullName>
    </recommendedName>
</protein>
<proteinExistence type="predicted"/>